<proteinExistence type="predicted"/>
<feature type="chain" id="PRO_5025579847" evidence="1">
    <location>
        <begin position="19"/>
        <end position="127"/>
    </location>
</feature>
<dbReference type="EMBL" id="MU004196">
    <property type="protein sequence ID" value="KAF2491253.1"/>
    <property type="molecule type" value="Genomic_DNA"/>
</dbReference>
<dbReference type="AlphaFoldDB" id="A0A6A6QHX0"/>
<sequence length="127" mass="13898">MVSFTATLVVLLATTALAENVFVAYPNKNCSREDEHKTFTYGSPKPDGGYFSECQSTQWLSNTTGKGFRLGGIRVLKLEPGCNFVKFKDGDCSKDLGKEAVEGRQFLGHCGWWGSGDDTDSVKLVCE</sequence>
<evidence type="ECO:0000313" key="2">
    <source>
        <dbReference type="EMBL" id="KAF2491253.1"/>
    </source>
</evidence>
<organism evidence="2 3">
    <name type="scientific">Lophium mytilinum</name>
    <dbReference type="NCBI Taxonomy" id="390894"/>
    <lineage>
        <taxon>Eukaryota</taxon>
        <taxon>Fungi</taxon>
        <taxon>Dikarya</taxon>
        <taxon>Ascomycota</taxon>
        <taxon>Pezizomycotina</taxon>
        <taxon>Dothideomycetes</taxon>
        <taxon>Pleosporomycetidae</taxon>
        <taxon>Mytilinidiales</taxon>
        <taxon>Mytilinidiaceae</taxon>
        <taxon>Lophium</taxon>
    </lineage>
</organism>
<evidence type="ECO:0000256" key="1">
    <source>
        <dbReference type="SAM" id="SignalP"/>
    </source>
</evidence>
<keyword evidence="3" id="KW-1185">Reference proteome</keyword>
<reference evidence="2" key="1">
    <citation type="journal article" date="2020" name="Stud. Mycol.">
        <title>101 Dothideomycetes genomes: a test case for predicting lifestyles and emergence of pathogens.</title>
        <authorList>
            <person name="Haridas S."/>
            <person name="Albert R."/>
            <person name="Binder M."/>
            <person name="Bloem J."/>
            <person name="Labutti K."/>
            <person name="Salamov A."/>
            <person name="Andreopoulos B."/>
            <person name="Baker S."/>
            <person name="Barry K."/>
            <person name="Bills G."/>
            <person name="Bluhm B."/>
            <person name="Cannon C."/>
            <person name="Castanera R."/>
            <person name="Culley D."/>
            <person name="Daum C."/>
            <person name="Ezra D."/>
            <person name="Gonzalez J."/>
            <person name="Henrissat B."/>
            <person name="Kuo A."/>
            <person name="Liang C."/>
            <person name="Lipzen A."/>
            <person name="Lutzoni F."/>
            <person name="Magnuson J."/>
            <person name="Mondo S."/>
            <person name="Nolan M."/>
            <person name="Ohm R."/>
            <person name="Pangilinan J."/>
            <person name="Park H.-J."/>
            <person name="Ramirez L."/>
            <person name="Alfaro M."/>
            <person name="Sun H."/>
            <person name="Tritt A."/>
            <person name="Yoshinaga Y."/>
            <person name="Zwiers L.-H."/>
            <person name="Turgeon B."/>
            <person name="Goodwin S."/>
            <person name="Spatafora J."/>
            <person name="Crous P."/>
            <person name="Grigoriev I."/>
        </authorList>
    </citation>
    <scope>NUCLEOTIDE SEQUENCE</scope>
    <source>
        <strain evidence="2">CBS 269.34</strain>
    </source>
</reference>
<protein>
    <submittedName>
        <fullName evidence="2">Uncharacterized protein</fullName>
    </submittedName>
</protein>
<gene>
    <name evidence="2" type="ORF">BU16DRAFT_585472</name>
</gene>
<feature type="signal peptide" evidence="1">
    <location>
        <begin position="1"/>
        <end position="18"/>
    </location>
</feature>
<accession>A0A6A6QHX0</accession>
<keyword evidence="1" id="KW-0732">Signal</keyword>
<dbReference type="Proteomes" id="UP000799750">
    <property type="component" value="Unassembled WGS sequence"/>
</dbReference>
<name>A0A6A6QHX0_9PEZI</name>
<evidence type="ECO:0000313" key="3">
    <source>
        <dbReference type="Proteomes" id="UP000799750"/>
    </source>
</evidence>